<dbReference type="PANTHER" id="PTHR42748">
    <property type="entry name" value="NITROGEN METABOLITE REPRESSION PROTEIN NMRA FAMILY MEMBER"/>
    <property type="match status" value="1"/>
</dbReference>
<dbReference type="InterPro" id="IPR008030">
    <property type="entry name" value="NmrA-like"/>
</dbReference>
<organism evidence="4 5">
    <name type="scientific">Saccharopolyspora phatthalungensis</name>
    <dbReference type="NCBI Taxonomy" id="664693"/>
    <lineage>
        <taxon>Bacteria</taxon>
        <taxon>Bacillati</taxon>
        <taxon>Actinomycetota</taxon>
        <taxon>Actinomycetes</taxon>
        <taxon>Pseudonocardiales</taxon>
        <taxon>Pseudonocardiaceae</taxon>
        <taxon>Saccharopolyspora</taxon>
    </lineage>
</organism>
<sequence>MSTVLVIGGTGAMGTPVVRRLLAEPRTTVSVLTRDPSSDRATALRTASRGRVELVQGDLADPASVENAMKGVDGVFCNTDFFATMSPAREYEQGLNALQAAEKAGVARFVWSSLDYAGVLTDGRIPVPHYDAKAAVAAHIALRQSEEAMRKNSDGWYSTSVAVLVTAPYFENFQFRMAPERGRLPDGREGLTFAVPLGAGRYPLIGLDDIAFFASLMLEDWQQWRGRTLRVVADSLTGEQIAATFERVTGIPSIYRPVPLDDVRAAMPDIGHDLAAMFEFFQDYNVFDRARDVAYLRRLHPQLMSFENWVRASGWDGTVHEVQARPVQVGGRDDPARHEG</sequence>
<dbReference type="PANTHER" id="PTHR42748:SF7">
    <property type="entry name" value="NMRA LIKE REDOX SENSOR 1-RELATED"/>
    <property type="match status" value="1"/>
</dbReference>
<dbReference type="InterPro" id="IPR036291">
    <property type="entry name" value="NAD(P)-bd_dom_sf"/>
</dbReference>
<dbReference type="Gene3D" id="3.40.50.720">
    <property type="entry name" value="NAD(P)-binding Rossmann-like Domain"/>
    <property type="match status" value="1"/>
</dbReference>
<evidence type="ECO:0000256" key="2">
    <source>
        <dbReference type="ARBA" id="ARBA00022857"/>
    </source>
</evidence>
<accession>A0A840Q8F5</accession>
<dbReference type="EMBL" id="JACHIW010000001">
    <property type="protein sequence ID" value="MBB5157014.1"/>
    <property type="molecule type" value="Genomic_DNA"/>
</dbReference>
<feature type="domain" description="NmrA-like" evidence="3">
    <location>
        <begin position="2"/>
        <end position="308"/>
    </location>
</feature>
<dbReference type="AlphaFoldDB" id="A0A840Q8F5"/>
<dbReference type="SUPFAM" id="SSF51735">
    <property type="entry name" value="NAD(P)-binding Rossmann-fold domains"/>
    <property type="match status" value="1"/>
</dbReference>
<comment type="caution">
    <text evidence="4">The sequence shown here is derived from an EMBL/GenBank/DDBJ whole genome shotgun (WGS) entry which is preliminary data.</text>
</comment>
<dbReference type="InterPro" id="IPR051164">
    <property type="entry name" value="NmrA-like_oxidored"/>
</dbReference>
<dbReference type="RefSeq" id="WP_184728037.1">
    <property type="nucleotide sequence ID" value="NZ_JACHIW010000001.1"/>
</dbReference>
<dbReference type="Gene3D" id="3.90.25.10">
    <property type="entry name" value="UDP-galactose 4-epimerase, domain 1"/>
    <property type="match status" value="1"/>
</dbReference>
<name>A0A840Q8F5_9PSEU</name>
<dbReference type="Proteomes" id="UP000584374">
    <property type="component" value="Unassembled WGS sequence"/>
</dbReference>
<protein>
    <submittedName>
        <fullName evidence="4">Uncharacterized protein YbjT (DUF2867 family)</fullName>
    </submittedName>
</protein>
<comment type="similarity">
    <text evidence="1">Belongs to the NmrA-type oxidoreductase family.</text>
</comment>
<evidence type="ECO:0000313" key="5">
    <source>
        <dbReference type="Proteomes" id="UP000584374"/>
    </source>
</evidence>
<reference evidence="4 5" key="1">
    <citation type="submission" date="2020-08" db="EMBL/GenBank/DDBJ databases">
        <title>Sequencing the genomes of 1000 actinobacteria strains.</title>
        <authorList>
            <person name="Klenk H.-P."/>
        </authorList>
    </citation>
    <scope>NUCLEOTIDE SEQUENCE [LARGE SCALE GENOMIC DNA]</scope>
    <source>
        <strain evidence="4 5">DSM 45584</strain>
    </source>
</reference>
<proteinExistence type="inferred from homology"/>
<keyword evidence="5" id="KW-1185">Reference proteome</keyword>
<dbReference type="Pfam" id="PF05368">
    <property type="entry name" value="NmrA"/>
    <property type="match status" value="1"/>
</dbReference>
<dbReference type="CDD" id="cd05251">
    <property type="entry name" value="NmrA_like_SDR_a"/>
    <property type="match status" value="1"/>
</dbReference>
<evidence type="ECO:0000259" key="3">
    <source>
        <dbReference type="Pfam" id="PF05368"/>
    </source>
</evidence>
<keyword evidence="2" id="KW-0521">NADP</keyword>
<evidence type="ECO:0000313" key="4">
    <source>
        <dbReference type="EMBL" id="MBB5157014.1"/>
    </source>
</evidence>
<evidence type="ECO:0000256" key="1">
    <source>
        <dbReference type="ARBA" id="ARBA00006328"/>
    </source>
</evidence>
<gene>
    <name evidence="4" type="ORF">BJ970_004548</name>
</gene>